<feature type="transmembrane region" description="Helical" evidence="1">
    <location>
        <begin position="52"/>
        <end position="71"/>
    </location>
</feature>
<accession>A0A1C3D0A9</accession>
<proteinExistence type="predicted"/>
<feature type="transmembrane region" description="Helical" evidence="1">
    <location>
        <begin position="117"/>
        <end position="143"/>
    </location>
</feature>
<dbReference type="AlphaFoldDB" id="A0A1C3D0A9"/>
<evidence type="ECO:0000313" key="3">
    <source>
        <dbReference type="Proteomes" id="UP000186553"/>
    </source>
</evidence>
<protein>
    <recommendedName>
        <fullName evidence="4">DUF2628 domain-containing protein</fullName>
    </recommendedName>
</protein>
<organism evidence="2 3">
    <name type="scientific">Acinetobacter celticus</name>
    <dbReference type="NCBI Taxonomy" id="1891224"/>
    <lineage>
        <taxon>Bacteria</taxon>
        <taxon>Pseudomonadati</taxon>
        <taxon>Pseudomonadota</taxon>
        <taxon>Gammaproteobacteria</taxon>
        <taxon>Moraxellales</taxon>
        <taxon>Moraxellaceae</taxon>
        <taxon>Acinetobacter</taxon>
    </lineage>
</organism>
<dbReference type="Pfam" id="PF10947">
    <property type="entry name" value="DUF2628"/>
    <property type="match status" value="1"/>
</dbReference>
<feature type="transmembrane region" description="Helical" evidence="1">
    <location>
        <begin position="77"/>
        <end position="96"/>
    </location>
</feature>
<evidence type="ECO:0000313" key="2">
    <source>
        <dbReference type="EMBL" id="ODA14400.1"/>
    </source>
</evidence>
<keyword evidence="1" id="KW-1133">Transmembrane helix</keyword>
<dbReference type="Proteomes" id="UP000186553">
    <property type="component" value="Unassembled WGS sequence"/>
</dbReference>
<comment type="caution">
    <text evidence="2">The sequence shown here is derived from an EMBL/GenBank/DDBJ whole genome shotgun (WGS) entry which is preliminary data.</text>
</comment>
<name>A0A1C3D0A9_9GAMM</name>
<dbReference type="InterPro" id="IPR024399">
    <property type="entry name" value="DUF2628"/>
</dbReference>
<evidence type="ECO:0000256" key="1">
    <source>
        <dbReference type="SAM" id="Phobius"/>
    </source>
</evidence>
<dbReference type="STRING" id="1891224.BBP83_00875"/>
<evidence type="ECO:0008006" key="4">
    <source>
        <dbReference type="Google" id="ProtNLM"/>
    </source>
</evidence>
<dbReference type="OrthoDB" id="6691119at2"/>
<gene>
    <name evidence="2" type="ORF">BBP83_00875</name>
</gene>
<feature type="transmembrane region" description="Helical" evidence="1">
    <location>
        <begin position="20"/>
        <end position="45"/>
    </location>
</feature>
<dbReference type="EMBL" id="MBDL01000001">
    <property type="protein sequence ID" value="ODA14400.1"/>
    <property type="molecule type" value="Genomic_DNA"/>
</dbReference>
<sequence>MKSELSRPELLNAFIGSRAPSYIAVQQGQSALSWAGFIFGLYWLLYRKMYAYFFLIALFGLFIGLILLIIGVQPQNLVWLGLLPHLILGLMGKRLYLDFAEEKVKAYQHDPKYSAKVFAEAGGTAVSLPFLWLFTQIVVVLMLSTPFLKY</sequence>
<dbReference type="RefSeq" id="WP_068885539.1">
    <property type="nucleotide sequence ID" value="NZ_CBCRUU010000003.1"/>
</dbReference>
<reference evidence="2 3" key="1">
    <citation type="submission" date="2016-07" db="EMBL/GenBank/DDBJ databases">
        <title>Acinetobacter sp. ANC 4603.</title>
        <authorList>
            <person name="Radolfova-Krizova L."/>
            <person name="Nemec A."/>
        </authorList>
    </citation>
    <scope>NUCLEOTIDE SEQUENCE [LARGE SCALE GENOMIC DNA]</scope>
    <source>
        <strain evidence="2 3">ANC 4603</strain>
    </source>
</reference>
<keyword evidence="3" id="KW-1185">Reference proteome</keyword>
<keyword evidence="1" id="KW-0812">Transmembrane</keyword>
<keyword evidence="1" id="KW-0472">Membrane</keyword>